<sequence>MARPEFRYEDHEITDKDVLYEDNHLIAINKRAGDIVQVDDTGDEPLDEKVKKYIAKKYNKPNGAFLGVVHRLDRPVSGVILFAKTSKALERINKMFKAREMHKTYYAVTRKRPDPIAGTLVHYLIKNPQKNVTKAFDHEVANSQRSELHYKLVSELEGYYLIEVDPITGRPHQIRVQLSTLGTPIVGDNKYGYPRGSLRKSICLHARRLQFIHPIKKEPILITAPVPKDGFWEKFEGMMG</sequence>
<feature type="domain" description="Pseudouridine synthase RsuA/RluA-like" evidence="3">
    <location>
        <begin position="24"/>
        <end position="179"/>
    </location>
</feature>
<protein>
    <submittedName>
        <fullName evidence="4">RNA pseudouridine synthase</fullName>
    </submittedName>
</protein>
<evidence type="ECO:0000313" key="4">
    <source>
        <dbReference type="EMBL" id="GAA4096552.1"/>
    </source>
</evidence>
<keyword evidence="5" id="KW-1185">Reference proteome</keyword>
<evidence type="ECO:0000313" key="5">
    <source>
        <dbReference type="Proteomes" id="UP001500841"/>
    </source>
</evidence>
<dbReference type="PANTHER" id="PTHR21600">
    <property type="entry name" value="MITOCHONDRIAL RNA PSEUDOURIDINE SYNTHASE"/>
    <property type="match status" value="1"/>
</dbReference>
<dbReference type="PANTHER" id="PTHR21600:SF83">
    <property type="entry name" value="PSEUDOURIDYLATE SYNTHASE RPUSD4, MITOCHONDRIAL"/>
    <property type="match status" value="1"/>
</dbReference>
<dbReference type="InterPro" id="IPR020103">
    <property type="entry name" value="PsdUridine_synth_cat_dom_sf"/>
</dbReference>
<dbReference type="InterPro" id="IPR006145">
    <property type="entry name" value="PsdUridine_synth_RsuA/RluA"/>
</dbReference>
<reference evidence="5" key="1">
    <citation type="journal article" date="2019" name="Int. J. Syst. Evol. Microbiol.">
        <title>The Global Catalogue of Microorganisms (GCM) 10K type strain sequencing project: providing services to taxonomists for standard genome sequencing and annotation.</title>
        <authorList>
            <consortium name="The Broad Institute Genomics Platform"/>
            <consortium name="The Broad Institute Genome Sequencing Center for Infectious Disease"/>
            <person name="Wu L."/>
            <person name="Ma J."/>
        </authorList>
    </citation>
    <scope>NUCLEOTIDE SEQUENCE [LARGE SCALE GENOMIC DNA]</scope>
    <source>
        <strain evidence="5">JCM 17085</strain>
    </source>
</reference>
<keyword evidence="2" id="KW-0413">Isomerase</keyword>
<dbReference type="Gene3D" id="3.30.2350.10">
    <property type="entry name" value="Pseudouridine synthase"/>
    <property type="match status" value="1"/>
</dbReference>
<dbReference type="PROSITE" id="PS01129">
    <property type="entry name" value="PSI_RLU"/>
    <property type="match status" value="1"/>
</dbReference>
<dbReference type="EMBL" id="BAABCV010000006">
    <property type="protein sequence ID" value="GAA4096552.1"/>
    <property type="molecule type" value="Genomic_DNA"/>
</dbReference>
<dbReference type="RefSeq" id="WP_345103479.1">
    <property type="nucleotide sequence ID" value="NZ_BAABCV010000006.1"/>
</dbReference>
<dbReference type="Proteomes" id="UP001500841">
    <property type="component" value="Unassembled WGS sequence"/>
</dbReference>
<dbReference type="InterPro" id="IPR006224">
    <property type="entry name" value="PsdUridine_synth_RluA-like_CS"/>
</dbReference>
<dbReference type="InterPro" id="IPR050188">
    <property type="entry name" value="RluA_PseudoU_synthase"/>
</dbReference>
<accession>A0ABP7WTM5</accession>
<organism evidence="4 5">
    <name type="scientific">Mucilaginibacter panaciglaebae</name>
    <dbReference type="NCBI Taxonomy" id="502331"/>
    <lineage>
        <taxon>Bacteria</taxon>
        <taxon>Pseudomonadati</taxon>
        <taxon>Bacteroidota</taxon>
        <taxon>Sphingobacteriia</taxon>
        <taxon>Sphingobacteriales</taxon>
        <taxon>Sphingobacteriaceae</taxon>
        <taxon>Mucilaginibacter</taxon>
    </lineage>
</organism>
<proteinExistence type="inferred from homology"/>
<evidence type="ECO:0000256" key="1">
    <source>
        <dbReference type="ARBA" id="ARBA00010876"/>
    </source>
</evidence>
<comment type="similarity">
    <text evidence="1">Belongs to the pseudouridine synthase RluA family.</text>
</comment>
<gene>
    <name evidence="4" type="ORF">GCM10022392_19770</name>
</gene>
<comment type="caution">
    <text evidence="4">The sequence shown here is derived from an EMBL/GenBank/DDBJ whole genome shotgun (WGS) entry which is preliminary data.</text>
</comment>
<dbReference type="SUPFAM" id="SSF55120">
    <property type="entry name" value="Pseudouridine synthase"/>
    <property type="match status" value="1"/>
</dbReference>
<evidence type="ECO:0000256" key="2">
    <source>
        <dbReference type="ARBA" id="ARBA00023235"/>
    </source>
</evidence>
<evidence type="ECO:0000259" key="3">
    <source>
        <dbReference type="Pfam" id="PF00849"/>
    </source>
</evidence>
<name>A0ABP7WTM5_9SPHI</name>
<dbReference type="CDD" id="cd02869">
    <property type="entry name" value="PseudoU_synth_RluA_like"/>
    <property type="match status" value="1"/>
</dbReference>
<dbReference type="Pfam" id="PF00849">
    <property type="entry name" value="PseudoU_synth_2"/>
    <property type="match status" value="1"/>
</dbReference>